<protein>
    <submittedName>
        <fullName evidence="3">LacI family transcriptional regulator</fullName>
    </submittedName>
</protein>
<comment type="similarity">
    <text evidence="1">Belongs to the UPF0065 (bug) family.</text>
</comment>
<name>A0A1U9V2W5_CUPNE</name>
<dbReference type="Proteomes" id="UP000189627">
    <property type="component" value="Plasmid pENH92"/>
</dbReference>
<feature type="chain" id="PRO_5012888806" evidence="2">
    <location>
        <begin position="31"/>
        <end position="83"/>
    </location>
</feature>
<evidence type="ECO:0000313" key="3">
    <source>
        <dbReference type="EMBL" id="AQV99159.1"/>
    </source>
</evidence>
<evidence type="ECO:0000256" key="1">
    <source>
        <dbReference type="ARBA" id="ARBA00006987"/>
    </source>
</evidence>
<dbReference type="EMBL" id="CP017759">
    <property type="protein sequence ID" value="AQV99159.1"/>
    <property type="molecule type" value="Genomic_DNA"/>
</dbReference>
<feature type="signal peptide" evidence="2">
    <location>
        <begin position="1"/>
        <end position="30"/>
    </location>
</feature>
<sequence length="83" mass="8754">MCGRAKAFASVMSALLAALALLTPISAARAQGYPSKPIRVVVPFLPEGATDMIAREITQRLASIKSDITRWATLVRAAGATIE</sequence>
<proteinExistence type="inferred from homology"/>
<evidence type="ECO:0000256" key="2">
    <source>
        <dbReference type="SAM" id="SignalP"/>
    </source>
</evidence>
<organism evidence="3 4">
    <name type="scientific">Cupriavidus necator</name>
    <name type="common">Alcaligenes eutrophus</name>
    <name type="synonym">Ralstonia eutropha</name>
    <dbReference type="NCBI Taxonomy" id="106590"/>
    <lineage>
        <taxon>Bacteria</taxon>
        <taxon>Pseudomonadati</taxon>
        <taxon>Pseudomonadota</taxon>
        <taxon>Betaproteobacteria</taxon>
        <taxon>Burkholderiales</taxon>
        <taxon>Burkholderiaceae</taxon>
        <taxon>Cupriavidus</taxon>
    </lineage>
</organism>
<evidence type="ECO:0000313" key="4">
    <source>
        <dbReference type="Proteomes" id="UP000189627"/>
    </source>
</evidence>
<dbReference type="Gene3D" id="3.40.190.150">
    <property type="entry name" value="Bordetella uptake gene, domain 1"/>
    <property type="match status" value="1"/>
</dbReference>
<dbReference type="AlphaFoldDB" id="A0A1U9V2W5"/>
<keyword evidence="3" id="KW-0614">Plasmid</keyword>
<accession>A0A1U9V2W5</accession>
<dbReference type="KEGG" id="cuh:BJN34_35365"/>
<dbReference type="PANTHER" id="PTHR42928">
    <property type="entry name" value="TRICARBOXYLATE-BINDING PROTEIN"/>
    <property type="match status" value="1"/>
</dbReference>
<gene>
    <name evidence="3" type="ORF">BJN34_35365</name>
</gene>
<dbReference type="InterPro" id="IPR005064">
    <property type="entry name" value="BUG"/>
</dbReference>
<dbReference type="InterPro" id="IPR042100">
    <property type="entry name" value="Bug_dom1"/>
</dbReference>
<geneLocation type="plasmid" evidence="4">
    <name>penh92</name>
</geneLocation>
<reference evidence="4" key="1">
    <citation type="submission" date="2017-02" db="EMBL/GenBank/DDBJ databases">
        <title>Complete genome sequence of Cupriavidus necator strain NH9, a 3-chlorobenzoate degrader.</title>
        <authorList>
            <person name="Moriuchi R."/>
            <person name="Dohra H."/>
            <person name="Ogawa N."/>
        </authorList>
    </citation>
    <scope>NUCLEOTIDE SEQUENCE [LARGE SCALE GENOMIC DNA]</scope>
    <source>
        <strain evidence="4">NH9</strain>
        <plasmid evidence="4">penh92</plasmid>
    </source>
</reference>
<keyword evidence="2" id="KW-0732">Signal</keyword>
<dbReference type="PANTHER" id="PTHR42928:SF5">
    <property type="entry name" value="BLR1237 PROTEIN"/>
    <property type="match status" value="1"/>
</dbReference>